<evidence type="ECO:0000256" key="2">
    <source>
        <dbReference type="ARBA" id="ARBA00008017"/>
    </source>
</evidence>
<evidence type="ECO:0000256" key="4">
    <source>
        <dbReference type="ARBA" id="ARBA00022692"/>
    </source>
</evidence>
<dbReference type="GO" id="GO:0055085">
    <property type="term" value="P:transmembrane transport"/>
    <property type="evidence" value="ECO:0007669"/>
    <property type="project" value="InterPro"/>
</dbReference>
<feature type="domain" description="Mechanosensitive ion channel MscS C-terminal" evidence="9">
    <location>
        <begin position="263"/>
        <end position="347"/>
    </location>
</feature>
<dbReference type="SUPFAM" id="SSF82861">
    <property type="entry name" value="Mechanosensitive channel protein MscS (YggB), transmembrane region"/>
    <property type="match status" value="1"/>
</dbReference>
<evidence type="ECO:0000259" key="10">
    <source>
        <dbReference type="Pfam" id="PF21088"/>
    </source>
</evidence>
<keyword evidence="5 7" id="KW-1133">Transmembrane helix</keyword>
<comment type="similarity">
    <text evidence="2">Belongs to the MscS (TC 1.A.23) family.</text>
</comment>
<dbReference type="InterPro" id="IPR049278">
    <property type="entry name" value="MS_channel_C"/>
</dbReference>
<evidence type="ECO:0000313" key="11">
    <source>
        <dbReference type="EMBL" id="KKM25423.1"/>
    </source>
</evidence>
<feature type="domain" description="Mechanosensitive ion channel transmembrane helices 2/3" evidence="10">
    <location>
        <begin position="147"/>
        <end position="188"/>
    </location>
</feature>
<evidence type="ECO:0000256" key="6">
    <source>
        <dbReference type="ARBA" id="ARBA00023136"/>
    </source>
</evidence>
<proteinExistence type="inferred from homology"/>
<protein>
    <recommendedName>
        <fullName evidence="12">Mechanosensitive ion channel protein MscS</fullName>
    </recommendedName>
</protein>
<dbReference type="InterPro" id="IPR049142">
    <property type="entry name" value="MS_channel_1st"/>
</dbReference>
<accession>A0A0F9KTJ1</accession>
<dbReference type="PANTHER" id="PTHR30566">
    <property type="entry name" value="YNAI-RELATED MECHANOSENSITIVE ION CHANNEL"/>
    <property type="match status" value="1"/>
</dbReference>
<dbReference type="InterPro" id="IPR010920">
    <property type="entry name" value="LSM_dom_sf"/>
</dbReference>
<dbReference type="Pfam" id="PF21088">
    <property type="entry name" value="MS_channel_1st"/>
    <property type="match status" value="1"/>
</dbReference>
<feature type="transmembrane region" description="Helical" evidence="7">
    <location>
        <begin position="144"/>
        <end position="163"/>
    </location>
</feature>
<comment type="caution">
    <text evidence="11">The sequence shown here is derived from an EMBL/GenBank/DDBJ whole genome shotgun (WGS) entry which is preliminary data.</text>
</comment>
<feature type="transmembrane region" description="Helical" evidence="7">
    <location>
        <begin position="102"/>
        <end position="124"/>
    </location>
</feature>
<dbReference type="InterPro" id="IPR011014">
    <property type="entry name" value="MscS_channel_TM-2"/>
</dbReference>
<evidence type="ECO:0008006" key="12">
    <source>
        <dbReference type="Google" id="ProtNLM"/>
    </source>
</evidence>
<dbReference type="InterPro" id="IPR006685">
    <property type="entry name" value="MscS_channel_2nd"/>
</dbReference>
<dbReference type="InterPro" id="IPR011066">
    <property type="entry name" value="MscS_channel_C_sf"/>
</dbReference>
<dbReference type="SUPFAM" id="SSF82689">
    <property type="entry name" value="Mechanosensitive channel protein MscS (YggB), C-terminal domain"/>
    <property type="match status" value="1"/>
</dbReference>
<feature type="transmembrane region" description="Helical" evidence="7">
    <location>
        <begin position="77"/>
        <end position="96"/>
    </location>
</feature>
<feature type="transmembrane region" description="Helical" evidence="7">
    <location>
        <begin position="169"/>
        <end position="187"/>
    </location>
</feature>
<evidence type="ECO:0000256" key="7">
    <source>
        <dbReference type="SAM" id="Phobius"/>
    </source>
</evidence>
<dbReference type="Gene3D" id="1.10.287.1260">
    <property type="match status" value="1"/>
</dbReference>
<evidence type="ECO:0000259" key="9">
    <source>
        <dbReference type="Pfam" id="PF21082"/>
    </source>
</evidence>
<dbReference type="InterPro" id="IPR023408">
    <property type="entry name" value="MscS_beta-dom_sf"/>
</dbReference>
<dbReference type="Gene3D" id="3.30.70.100">
    <property type="match status" value="1"/>
</dbReference>
<dbReference type="Gene3D" id="2.30.30.60">
    <property type="match status" value="1"/>
</dbReference>
<feature type="transmembrane region" description="Helical" evidence="7">
    <location>
        <begin position="23"/>
        <end position="48"/>
    </location>
</feature>
<dbReference type="EMBL" id="LAZR01012722">
    <property type="protein sequence ID" value="KKM25423.1"/>
    <property type="molecule type" value="Genomic_DNA"/>
</dbReference>
<evidence type="ECO:0000256" key="3">
    <source>
        <dbReference type="ARBA" id="ARBA00022475"/>
    </source>
</evidence>
<evidence type="ECO:0000256" key="1">
    <source>
        <dbReference type="ARBA" id="ARBA00004651"/>
    </source>
</evidence>
<keyword evidence="3" id="KW-1003">Cell membrane</keyword>
<name>A0A0F9KTJ1_9ZZZZ</name>
<gene>
    <name evidence="11" type="ORF">LCGC14_1595100</name>
</gene>
<organism evidence="11">
    <name type="scientific">marine sediment metagenome</name>
    <dbReference type="NCBI Taxonomy" id="412755"/>
    <lineage>
        <taxon>unclassified sequences</taxon>
        <taxon>metagenomes</taxon>
        <taxon>ecological metagenomes</taxon>
    </lineage>
</organism>
<keyword evidence="4 7" id="KW-0812">Transmembrane</keyword>
<dbReference type="AlphaFoldDB" id="A0A0F9KTJ1"/>
<dbReference type="PANTHER" id="PTHR30566:SF25">
    <property type="entry name" value="INNER MEMBRANE PROTEIN"/>
    <property type="match status" value="1"/>
</dbReference>
<dbReference type="Pfam" id="PF00924">
    <property type="entry name" value="MS_channel_2nd"/>
    <property type="match status" value="1"/>
</dbReference>
<keyword evidence="6 7" id="KW-0472">Membrane</keyword>
<feature type="domain" description="Mechanosensitive ion channel MscS" evidence="8">
    <location>
        <begin position="189"/>
        <end position="255"/>
    </location>
</feature>
<dbReference type="Pfam" id="PF21082">
    <property type="entry name" value="MS_channel_3rd"/>
    <property type="match status" value="1"/>
</dbReference>
<comment type="subcellular location">
    <subcellularLocation>
        <location evidence="1">Cell membrane</location>
        <topology evidence="1">Multi-pass membrane protein</topology>
    </subcellularLocation>
</comment>
<dbReference type="GO" id="GO:0005886">
    <property type="term" value="C:plasma membrane"/>
    <property type="evidence" value="ECO:0007669"/>
    <property type="project" value="UniProtKB-SubCell"/>
</dbReference>
<evidence type="ECO:0000256" key="5">
    <source>
        <dbReference type="ARBA" id="ARBA00022989"/>
    </source>
</evidence>
<evidence type="ECO:0000259" key="8">
    <source>
        <dbReference type="Pfam" id="PF00924"/>
    </source>
</evidence>
<dbReference type="SUPFAM" id="SSF50182">
    <property type="entry name" value="Sm-like ribonucleoproteins"/>
    <property type="match status" value="1"/>
</dbReference>
<reference evidence="11" key="1">
    <citation type="journal article" date="2015" name="Nature">
        <title>Complex archaea that bridge the gap between prokaryotes and eukaryotes.</title>
        <authorList>
            <person name="Spang A."/>
            <person name="Saw J.H."/>
            <person name="Jorgensen S.L."/>
            <person name="Zaremba-Niedzwiedzka K."/>
            <person name="Martijn J."/>
            <person name="Lind A.E."/>
            <person name="van Eijk R."/>
            <person name="Schleper C."/>
            <person name="Guy L."/>
            <person name="Ettema T.J."/>
        </authorList>
    </citation>
    <scope>NUCLEOTIDE SEQUENCE</scope>
</reference>
<sequence>MIESLKEVTQTAWWQYEVLSNTVGVYITAVVAFIIIYLLLQVFQYVILRRLRKFAERTKTPLDDALIRIIASLKPPFYFFISAYLAISFITLAAVLQKVINVVLIGWIIYQAMVALSIFIDYALRRIEEKEGEGEQGTKMALQLVGKIAKAALWMIGILLALSNFGVNVSSLIAGLGIGGIAIALAAQNLLGDLFSSFAIYFDKPFVVGDYIVVGDKKGVVERIGIKTTRIRASYGEEIIISNQELTSTQIQNFKTMEKRRSVFTFGVVYETPQRTFERIPQMVKEIIDSVSDVTFDRVHFTQFNDSSLDFEVVYYVSSSDYRFFKDRNQEILFKIKKRFEDEGIAMAYPTRTVYVHKNGG</sequence>